<sequence>MADIETGKIENDKEKNSIDEMTDDRSKLEDSTLQATAAEIKNDHDLEVVKEWTNENPCGVLSKSEQNKDGTASGRELEQIQPNSGTDQLCTTGESSTELEDIREGQSHNSEIVDKSEGIITEKSEETRIKIVDKTEEPSTEIKNKIKGPRTEAMNKVKEPSTEITEKTQEPSTEIMDKMEEPSTEITDETKGPSTETIDKSEGPSTGTIDKSERPSTGTIDKSEGPSTEMIDKSEGPSTETIDKSEGPSTETIDKSEGPSTGTIDKSKGPSTETICQSEGPSTGTIDKSEGPSTGTIDKSEGPSTEITQTEYNNEITQKSKEHQNIVGINEIIPQSEVTAVEQTQITKDEVLPDQNPCSVETSETKSNEEKTPDKFNNSEIEMMDQSELGHHTSEAEVMMVCENEISKPSENDSNQEKSDNGKETVDVSDPPIDNGNKDSHLVSETFKMSSSDSSLDSKKENFDDTKYANEMDRKSALISSGTIQLPMEVDDESIQSETAMFDTPGPATPASSIVDAGSVSAGPTPSKRSRQNSTGSGANVEAASEDLENHTFPASRVFEYQWPKDSSGEYYMLQEQISEFLGVKSFKRKYPELQRRPVEMNERMFLREKGAVTETQCDLGLTAIRSDEVYDLMHRDYPDKYAEYAAVLHERERQTIKEKHKDYEVPKLEKSKMTEYIQKAMKSASEWNTSFLRERKEERRAYFDLQTFNVHYPAGRFKVLPTELTSPTPYPVTLIPGQYQDYYKSHSTEELKYLPLNTALFNPPKQLGNSLANPQEVLSEDASEEDAEGGAGSDSESDDDSSSGESDDSSEQDSGQVVSDVVVKGGKTEEDLTCRMCEKQGETDEDMVQCSECKKFGHPTCLDLTAEMVTVIKTYPWQCMECKTCVECMDPYDEDKMIFCDRCDRGYHTFCVGLRSIPNGQWKCRSCKSPDTPRTPKSSSKLRLVLEPG</sequence>
<dbReference type="InterPro" id="IPR011011">
    <property type="entry name" value="Znf_FYVE_PHD"/>
</dbReference>
<dbReference type="InterPro" id="IPR019787">
    <property type="entry name" value="Znf_PHD-finger"/>
</dbReference>
<feature type="compositionally biased region" description="Basic and acidic residues" evidence="13">
    <location>
        <begin position="363"/>
        <end position="374"/>
    </location>
</feature>
<feature type="region of interest" description="Disordered" evidence="13">
    <location>
        <begin position="346"/>
        <end position="379"/>
    </location>
</feature>
<evidence type="ECO:0000256" key="8">
    <source>
        <dbReference type="ARBA" id="ARBA00022902"/>
    </source>
</evidence>
<accession>A0A210QFC3</accession>
<feature type="compositionally biased region" description="Polar residues" evidence="13">
    <location>
        <begin position="80"/>
        <end position="96"/>
    </location>
</feature>
<dbReference type="PANTHER" id="PTHR45888">
    <property type="entry name" value="HL01030P-RELATED"/>
    <property type="match status" value="1"/>
</dbReference>
<evidence type="ECO:0000256" key="10">
    <source>
        <dbReference type="ARBA" id="ARBA00023163"/>
    </source>
</evidence>
<dbReference type="GO" id="GO:0071564">
    <property type="term" value="C:npBAF complex"/>
    <property type="evidence" value="ECO:0007669"/>
    <property type="project" value="InterPro"/>
</dbReference>
<dbReference type="SUPFAM" id="SSF57903">
    <property type="entry name" value="FYVE/PHD zinc finger"/>
    <property type="match status" value="2"/>
</dbReference>
<evidence type="ECO:0000256" key="1">
    <source>
        <dbReference type="ARBA" id="ARBA00004123"/>
    </source>
</evidence>
<feature type="compositionally biased region" description="Basic and acidic residues" evidence="13">
    <location>
        <begin position="456"/>
        <end position="469"/>
    </location>
</feature>
<dbReference type="OrthoDB" id="1903104at2759"/>
<dbReference type="Pfam" id="PF00628">
    <property type="entry name" value="PHD"/>
    <property type="match status" value="2"/>
</dbReference>
<dbReference type="CDD" id="cd15529">
    <property type="entry name" value="PHD2_PHF10"/>
    <property type="match status" value="1"/>
</dbReference>
<feature type="compositionally biased region" description="Acidic residues" evidence="13">
    <location>
        <begin position="779"/>
        <end position="789"/>
    </location>
</feature>
<feature type="region of interest" description="Disordered" evidence="13">
    <location>
        <begin position="497"/>
        <end position="544"/>
    </location>
</feature>
<dbReference type="CDD" id="cd15528">
    <property type="entry name" value="PHD1_PHF10"/>
    <property type="match status" value="1"/>
</dbReference>
<feature type="region of interest" description="Disordered" evidence="13">
    <location>
        <begin position="57"/>
        <end position="310"/>
    </location>
</feature>
<dbReference type="EMBL" id="NEDP02003892">
    <property type="protein sequence ID" value="OWF47440.1"/>
    <property type="molecule type" value="Genomic_DNA"/>
</dbReference>
<feature type="compositionally biased region" description="Polar residues" evidence="13">
    <location>
        <begin position="258"/>
        <end position="310"/>
    </location>
</feature>
<feature type="compositionally biased region" description="Basic and acidic residues" evidence="13">
    <location>
        <begin position="405"/>
        <end position="426"/>
    </location>
</feature>
<keyword evidence="8" id="KW-0524">Neurogenesis</keyword>
<feature type="domain" description="PHD-type" evidence="14">
    <location>
        <begin position="880"/>
        <end position="931"/>
    </location>
</feature>
<dbReference type="GO" id="GO:0008270">
    <property type="term" value="F:zinc ion binding"/>
    <property type="evidence" value="ECO:0007669"/>
    <property type="project" value="UniProtKB-KW"/>
</dbReference>
<evidence type="ECO:0000256" key="9">
    <source>
        <dbReference type="ARBA" id="ARBA00023015"/>
    </source>
</evidence>
<dbReference type="Proteomes" id="UP000242188">
    <property type="component" value="Unassembled WGS sequence"/>
</dbReference>
<dbReference type="PANTHER" id="PTHR45888:SF4">
    <property type="entry name" value="PHD FINGER PROTEIN 10"/>
    <property type="match status" value="1"/>
</dbReference>
<keyword evidence="9" id="KW-0805">Transcription regulation</keyword>
<keyword evidence="4" id="KW-0479">Metal-binding</keyword>
<evidence type="ECO:0000256" key="5">
    <source>
        <dbReference type="ARBA" id="ARBA00022737"/>
    </source>
</evidence>
<dbReference type="GO" id="GO:0007399">
    <property type="term" value="P:nervous system development"/>
    <property type="evidence" value="ECO:0007669"/>
    <property type="project" value="UniProtKB-KW"/>
</dbReference>
<evidence type="ECO:0000256" key="4">
    <source>
        <dbReference type="ARBA" id="ARBA00022723"/>
    </source>
</evidence>
<feature type="compositionally biased region" description="Basic and acidic residues" evidence="13">
    <location>
        <begin position="1"/>
        <end position="30"/>
    </location>
</feature>
<evidence type="ECO:0000256" key="12">
    <source>
        <dbReference type="PROSITE-ProRule" id="PRU00146"/>
    </source>
</evidence>
<dbReference type="CDD" id="cd21085">
    <property type="entry name" value="WH_NTD_PHF10"/>
    <property type="match status" value="1"/>
</dbReference>
<dbReference type="InterPro" id="IPR013083">
    <property type="entry name" value="Znf_RING/FYVE/PHD"/>
</dbReference>
<organism evidence="15 16">
    <name type="scientific">Mizuhopecten yessoensis</name>
    <name type="common">Japanese scallop</name>
    <name type="synonym">Patinopecten yessoensis</name>
    <dbReference type="NCBI Taxonomy" id="6573"/>
    <lineage>
        <taxon>Eukaryota</taxon>
        <taxon>Metazoa</taxon>
        <taxon>Spiralia</taxon>
        <taxon>Lophotrochozoa</taxon>
        <taxon>Mollusca</taxon>
        <taxon>Bivalvia</taxon>
        <taxon>Autobranchia</taxon>
        <taxon>Pteriomorphia</taxon>
        <taxon>Pectinida</taxon>
        <taxon>Pectinoidea</taxon>
        <taxon>Pectinidae</taxon>
        <taxon>Mizuhopecten</taxon>
    </lineage>
</organism>
<keyword evidence="6 12" id="KW-0863">Zinc-finger</keyword>
<dbReference type="AlphaFoldDB" id="A0A210QFC3"/>
<evidence type="ECO:0000259" key="14">
    <source>
        <dbReference type="PROSITE" id="PS50016"/>
    </source>
</evidence>
<dbReference type="InterPro" id="IPR038045">
    <property type="entry name" value="PHF10_PHD_finger_1"/>
</dbReference>
<comment type="similarity">
    <text evidence="2">Belongs to the SAYP family.</text>
</comment>
<keyword evidence="5" id="KW-0677">Repeat</keyword>
<evidence type="ECO:0000313" key="16">
    <source>
        <dbReference type="Proteomes" id="UP000242188"/>
    </source>
</evidence>
<dbReference type="Gene3D" id="3.30.40.10">
    <property type="entry name" value="Zinc/RING finger domain, C3HC4 (zinc finger)"/>
    <property type="match status" value="1"/>
</dbReference>
<protein>
    <recommendedName>
        <fullName evidence="3">PHD finger protein 10</fullName>
    </recommendedName>
</protein>
<dbReference type="SMART" id="SM00249">
    <property type="entry name" value="PHD"/>
    <property type="match status" value="2"/>
</dbReference>
<feature type="region of interest" description="Disordered" evidence="13">
    <location>
        <begin position="1"/>
        <end position="31"/>
    </location>
</feature>
<comment type="subcellular location">
    <subcellularLocation>
        <location evidence="1">Nucleus</location>
    </subcellularLocation>
</comment>
<evidence type="ECO:0000313" key="15">
    <source>
        <dbReference type="EMBL" id="OWF47440.1"/>
    </source>
</evidence>
<reference evidence="15 16" key="1">
    <citation type="journal article" date="2017" name="Nat. Ecol. Evol.">
        <title>Scallop genome provides insights into evolution of bilaterian karyotype and development.</title>
        <authorList>
            <person name="Wang S."/>
            <person name="Zhang J."/>
            <person name="Jiao W."/>
            <person name="Li J."/>
            <person name="Xun X."/>
            <person name="Sun Y."/>
            <person name="Guo X."/>
            <person name="Huan P."/>
            <person name="Dong B."/>
            <person name="Zhang L."/>
            <person name="Hu X."/>
            <person name="Sun X."/>
            <person name="Wang J."/>
            <person name="Zhao C."/>
            <person name="Wang Y."/>
            <person name="Wang D."/>
            <person name="Huang X."/>
            <person name="Wang R."/>
            <person name="Lv J."/>
            <person name="Li Y."/>
            <person name="Zhang Z."/>
            <person name="Liu B."/>
            <person name="Lu W."/>
            <person name="Hui Y."/>
            <person name="Liang J."/>
            <person name="Zhou Z."/>
            <person name="Hou R."/>
            <person name="Li X."/>
            <person name="Liu Y."/>
            <person name="Li H."/>
            <person name="Ning X."/>
            <person name="Lin Y."/>
            <person name="Zhao L."/>
            <person name="Xing Q."/>
            <person name="Dou J."/>
            <person name="Li Y."/>
            <person name="Mao J."/>
            <person name="Guo H."/>
            <person name="Dou H."/>
            <person name="Li T."/>
            <person name="Mu C."/>
            <person name="Jiang W."/>
            <person name="Fu Q."/>
            <person name="Fu X."/>
            <person name="Miao Y."/>
            <person name="Liu J."/>
            <person name="Yu Q."/>
            <person name="Li R."/>
            <person name="Liao H."/>
            <person name="Li X."/>
            <person name="Kong Y."/>
            <person name="Jiang Z."/>
            <person name="Chourrout D."/>
            <person name="Li R."/>
            <person name="Bao Z."/>
        </authorList>
    </citation>
    <scope>NUCLEOTIDE SEQUENCE [LARGE SCALE GENOMIC DNA]</scope>
    <source>
        <strain evidence="15 16">PY_sf001</strain>
    </source>
</reference>
<feature type="region of interest" description="Disordered" evidence="13">
    <location>
        <begin position="931"/>
        <end position="950"/>
    </location>
</feature>
<evidence type="ECO:0000256" key="3">
    <source>
        <dbReference type="ARBA" id="ARBA00016995"/>
    </source>
</evidence>
<name>A0A210QFC3_MIZYE</name>
<keyword evidence="10" id="KW-0804">Transcription</keyword>
<evidence type="ECO:0000256" key="6">
    <source>
        <dbReference type="ARBA" id="ARBA00022771"/>
    </source>
</evidence>
<feature type="region of interest" description="Disordered" evidence="13">
    <location>
        <begin position="766"/>
        <end position="823"/>
    </location>
</feature>
<evidence type="ECO:0000256" key="13">
    <source>
        <dbReference type="SAM" id="MobiDB-lite"/>
    </source>
</evidence>
<evidence type="ECO:0000256" key="2">
    <source>
        <dbReference type="ARBA" id="ARBA00006097"/>
    </source>
</evidence>
<keyword evidence="7" id="KW-0862">Zinc</keyword>
<proteinExistence type="inferred from homology"/>
<evidence type="ECO:0000256" key="7">
    <source>
        <dbReference type="ARBA" id="ARBA00022833"/>
    </source>
</evidence>
<evidence type="ECO:0000256" key="11">
    <source>
        <dbReference type="ARBA" id="ARBA00023242"/>
    </source>
</evidence>
<gene>
    <name evidence="15" type="ORF">KP79_PYT10326</name>
</gene>
<keyword evidence="16" id="KW-1185">Reference proteome</keyword>
<dbReference type="InterPro" id="IPR001965">
    <property type="entry name" value="Znf_PHD"/>
</dbReference>
<feature type="compositionally biased region" description="Basic and acidic residues" evidence="13">
    <location>
        <begin position="230"/>
        <end position="257"/>
    </location>
</feature>
<feature type="compositionally biased region" description="Polar residues" evidence="13">
    <location>
        <begin position="203"/>
        <end position="220"/>
    </location>
</feature>
<feature type="compositionally biased region" description="Basic and acidic residues" evidence="13">
    <location>
        <begin position="100"/>
        <end position="181"/>
    </location>
</feature>
<feature type="compositionally biased region" description="Acidic residues" evidence="13">
    <location>
        <begin position="796"/>
        <end position="812"/>
    </location>
</feature>
<dbReference type="PROSITE" id="PS50016">
    <property type="entry name" value="ZF_PHD_2"/>
    <property type="match status" value="1"/>
</dbReference>
<keyword evidence="11" id="KW-0539">Nucleus</keyword>
<dbReference type="STRING" id="6573.A0A210QFC3"/>
<comment type="caution">
    <text evidence="15">The sequence shown here is derived from an EMBL/GenBank/DDBJ whole genome shotgun (WGS) entry which is preliminary data.</text>
</comment>
<feature type="region of interest" description="Disordered" evidence="13">
    <location>
        <begin position="401"/>
        <end position="469"/>
    </location>
</feature>
<feature type="compositionally biased region" description="Low complexity" evidence="13">
    <location>
        <begin position="813"/>
        <end position="823"/>
    </location>
</feature>